<evidence type="ECO:0008006" key="4">
    <source>
        <dbReference type="Google" id="ProtNLM"/>
    </source>
</evidence>
<accession>A0ABV4P2F1</accession>
<protein>
    <recommendedName>
        <fullName evidence="4">Scaffolding protein</fullName>
    </recommendedName>
</protein>
<evidence type="ECO:0000256" key="1">
    <source>
        <dbReference type="SAM" id="MobiDB-lite"/>
    </source>
</evidence>
<feature type="compositionally biased region" description="Low complexity" evidence="1">
    <location>
        <begin position="17"/>
        <end position="32"/>
    </location>
</feature>
<gene>
    <name evidence="2" type="ORF">ACCI49_14870</name>
</gene>
<organism evidence="2 3">
    <name type="scientific">Microbulbifer epialgicus</name>
    <dbReference type="NCBI Taxonomy" id="393907"/>
    <lineage>
        <taxon>Bacteria</taxon>
        <taxon>Pseudomonadati</taxon>
        <taxon>Pseudomonadota</taxon>
        <taxon>Gammaproteobacteria</taxon>
        <taxon>Cellvibrionales</taxon>
        <taxon>Microbulbiferaceae</taxon>
        <taxon>Microbulbifer</taxon>
    </lineage>
</organism>
<feature type="region of interest" description="Disordered" evidence="1">
    <location>
        <begin position="1"/>
        <end position="90"/>
    </location>
</feature>
<feature type="compositionally biased region" description="Basic and acidic residues" evidence="1">
    <location>
        <begin position="71"/>
        <end position="80"/>
    </location>
</feature>
<dbReference type="EMBL" id="JBGMEK010000035">
    <property type="protein sequence ID" value="MFA0812194.1"/>
    <property type="molecule type" value="Genomic_DNA"/>
</dbReference>
<reference evidence="2 3" key="1">
    <citation type="submission" date="2024-08" db="EMBL/GenBank/DDBJ databases">
        <authorList>
            <person name="Ishaq N."/>
        </authorList>
    </citation>
    <scope>NUCLEOTIDE SEQUENCE [LARGE SCALE GENOMIC DNA]</scope>
    <source>
        <strain evidence="2 3">DSM 18651</strain>
    </source>
</reference>
<name>A0ABV4P2F1_9GAMM</name>
<dbReference type="RefSeq" id="WP_371839829.1">
    <property type="nucleotide sequence ID" value="NZ_JBGMEK010000035.1"/>
</dbReference>
<sequence length="209" mass="22506">MAEGNTGVTVSSDPQSNNNNGGANPALPATPAVDNNSTTPQLPEGFNSVEELATAYTQLKGSQEQNPETTPKGDDKGSDKDGDDLASQVSDLQNRLTTNEIFKAVGGEDKYSQLTDWASENLPEGEVKAFNDVMASGNQEGMLFAVRALQAIHQNTMDQEPVLNFGNNAKGMSGYRSQAELNQAIADPRYYSDPAYREEVEHRVALSTF</sequence>
<keyword evidence="3" id="KW-1185">Reference proteome</keyword>
<evidence type="ECO:0000313" key="3">
    <source>
        <dbReference type="Proteomes" id="UP001569428"/>
    </source>
</evidence>
<dbReference type="InterPro" id="IPR008768">
    <property type="entry name" value="Gp9-like"/>
</dbReference>
<dbReference type="Pfam" id="PF05396">
    <property type="entry name" value="Phage_T7_Capsid"/>
    <property type="match status" value="1"/>
</dbReference>
<comment type="caution">
    <text evidence="2">The sequence shown here is derived from an EMBL/GenBank/DDBJ whole genome shotgun (WGS) entry which is preliminary data.</text>
</comment>
<dbReference type="Proteomes" id="UP001569428">
    <property type="component" value="Unassembled WGS sequence"/>
</dbReference>
<feature type="compositionally biased region" description="Polar residues" evidence="1">
    <location>
        <begin position="1"/>
        <end position="16"/>
    </location>
</feature>
<feature type="compositionally biased region" description="Polar residues" evidence="1">
    <location>
        <begin position="55"/>
        <end position="69"/>
    </location>
</feature>
<evidence type="ECO:0000313" key="2">
    <source>
        <dbReference type="EMBL" id="MFA0812194.1"/>
    </source>
</evidence>
<proteinExistence type="predicted"/>